<gene>
    <name evidence="3" type="ORF">NE863_35220</name>
</gene>
<sequence>MKRLESIASTLDEAARQGKPVPQFTGDDLLSTEEAYAVQQISVGRRHQRGERPVGYKMGLTSRAKMQQVGVSDVIWGRLTDHMRVEDGGIIDLNGCVHPRAEPEIAFLIGGRLSGNVSIAEAMSAVVGICPAIEIIDSRYENFKFALGDVIADNTSACRFVLGPWSSPATDIANLGMILEIDGKTVAVGSSAGILGHPGRALVAAARMIGNQNLALEPGDILLAGAATEAFPIRDARSVRATVQKLGSTAFQIAQKPD</sequence>
<name>A0A9Q8YHB1_ENSAD</name>
<geneLocation type="plasmid" evidence="3 4">
    <name>pC</name>
</geneLocation>
<evidence type="ECO:0000259" key="2">
    <source>
        <dbReference type="Pfam" id="PF01557"/>
    </source>
</evidence>
<keyword evidence="3" id="KW-0614">Plasmid</keyword>
<dbReference type="EMBL" id="CP098810">
    <property type="protein sequence ID" value="USJ28516.1"/>
    <property type="molecule type" value="Genomic_DNA"/>
</dbReference>
<dbReference type="InterPro" id="IPR050772">
    <property type="entry name" value="Hydratase-Decarb/MhpD_sf"/>
</dbReference>
<dbReference type="InterPro" id="IPR011234">
    <property type="entry name" value="Fumarylacetoacetase-like_C"/>
</dbReference>
<proteinExistence type="predicted"/>
<feature type="domain" description="Fumarylacetoacetase-like C-terminal" evidence="2">
    <location>
        <begin position="95"/>
        <end position="253"/>
    </location>
</feature>
<dbReference type="PANTHER" id="PTHR30143:SF0">
    <property type="entry name" value="2-KETO-4-PENTENOATE HYDRATASE"/>
    <property type="match status" value="1"/>
</dbReference>
<dbReference type="InterPro" id="IPR036663">
    <property type="entry name" value="Fumarylacetoacetase_C_sf"/>
</dbReference>
<dbReference type="PANTHER" id="PTHR30143">
    <property type="entry name" value="ACID HYDRATASE"/>
    <property type="match status" value="1"/>
</dbReference>
<dbReference type="GO" id="GO:0005737">
    <property type="term" value="C:cytoplasm"/>
    <property type="evidence" value="ECO:0007669"/>
    <property type="project" value="TreeGrafter"/>
</dbReference>
<reference evidence="3" key="1">
    <citation type="submission" date="2022-06" db="EMBL/GenBank/DDBJ databases">
        <title>Physiological and biochemical characterization and genomic elucidation of a strain of the genus Ensifer adhaerens M8 that combines arsenic oxidation and chromium reduction.</title>
        <authorList>
            <person name="Li X."/>
            <person name="Yu c."/>
        </authorList>
    </citation>
    <scope>NUCLEOTIDE SEQUENCE</scope>
    <source>
        <strain evidence="3">M8</strain>
        <plasmid evidence="3">pC</plasmid>
    </source>
</reference>
<dbReference type="GO" id="GO:0008684">
    <property type="term" value="F:2-oxopent-4-enoate hydratase activity"/>
    <property type="evidence" value="ECO:0007669"/>
    <property type="project" value="TreeGrafter"/>
</dbReference>
<organism evidence="3 4">
    <name type="scientific">Ensifer adhaerens</name>
    <name type="common">Sinorhizobium morelense</name>
    <dbReference type="NCBI Taxonomy" id="106592"/>
    <lineage>
        <taxon>Bacteria</taxon>
        <taxon>Pseudomonadati</taxon>
        <taxon>Pseudomonadota</taxon>
        <taxon>Alphaproteobacteria</taxon>
        <taxon>Hyphomicrobiales</taxon>
        <taxon>Rhizobiaceae</taxon>
        <taxon>Sinorhizobium/Ensifer group</taxon>
        <taxon>Ensifer</taxon>
    </lineage>
</organism>
<dbReference type="AlphaFoldDB" id="A0A9Q8YHB1"/>
<dbReference type="Pfam" id="PF01557">
    <property type="entry name" value="FAA_hydrolase"/>
    <property type="match status" value="1"/>
</dbReference>
<dbReference type="Gene3D" id="3.90.850.10">
    <property type="entry name" value="Fumarylacetoacetase-like, C-terminal domain"/>
    <property type="match status" value="1"/>
</dbReference>
<accession>A0A9Q8YHB1</accession>
<dbReference type="Proteomes" id="UP001055460">
    <property type="component" value="Plasmid pC"/>
</dbReference>
<evidence type="ECO:0000313" key="4">
    <source>
        <dbReference type="Proteomes" id="UP001055460"/>
    </source>
</evidence>
<evidence type="ECO:0000313" key="3">
    <source>
        <dbReference type="EMBL" id="USJ28516.1"/>
    </source>
</evidence>
<protein>
    <submittedName>
        <fullName evidence="3">Fumarylacetoacetate hydrolase family protein</fullName>
    </submittedName>
</protein>
<dbReference type="SUPFAM" id="SSF56529">
    <property type="entry name" value="FAH"/>
    <property type="match status" value="1"/>
</dbReference>
<dbReference type="RefSeq" id="WP_252161584.1">
    <property type="nucleotide sequence ID" value="NZ_CP098810.1"/>
</dbReference>
<evidence type="ECO:0000256" key="1">
    <source>
        <dbReference type="ARBA" id="ARBA00023239"/>
    </source>
</evidence>
<dbReference type="GO" id="GO:0016787">
    <property type="term" value="F:hydrolase activity"/>
    <property type="evidence" value="ECO:0007669"/>
    <property type="project" value="UniProtKB-KW"/>
</dbReference>
<keyword evidence="1" id="KW-0456">Lyase</keyword>
<keyword evidence="3" id="KW-0378">Hydrolase</keyword>